<dbReference type="SMART" id="SM00388">
    <property type="entry name" value="HisKA"/>
    <property type="match status" value="1"/>
</dbReference>
<dbReference type="SUPFAM" id="SSF47226">
    <property type="entry name" value="Histidine-containing phosphotransfer domain, HPT domain"/>
    <property type="match status" value="1"/>
</dbReference>
<keyword evidence="5 16" id="KW-0597">Phosphoprotein</keyword>
<evidence type="ECO:0000259" key="20">
    <source>
        <dbReference type="PROSITE" id="PS50894"/>
    </source>
</evidence>
<evidence type="ECO:0000256" key="4">
    <source>
        <dbReference type="ARBA" id="ARBA00022475"/>
    </source>
</evidence>
<keyword evidence="12" id="KW-0902">Two-component regulatory system</keyword>
<dbReference type="SUPFAM" id="SSF55874">
    <property type="entry name" value="ATPase domain of HSP90 chaperone/DNA topoisomerase II/histidine kinase"/>
    <property type="match status" value="1"/>
</dbReference>
<dbReference type="Gene3D" id="1.20.120.160">
    <property type="entry name" value="HPT domain"/>
    <property type="match status" value="1"/>
</dbReference>
<sequence>MLSIKSKISITLSILISLLLLQSYLFDKSQHDLRALLALQYHALAQSEVATSLENNVISLQGQVVDYVGKESRPIALDNFKRFFLAANADLVSFTHNANKTPHQYDDLLLRLNEHLNNYRHTFEQVIDNKKHRQKLVEEKFKPAIASLQTSLNALKDKASNEHKYRYFEVLRSVTSIEHATLTYLNDTQYDSSQKAQLSIQTLQQQLNHIEQDGLLNNALPNVDFKTQLLNIRRAYNQLTLLTRGYTYSINVVLTGIANELLYLTKQINNSEKSTFIKSQETLNLHLADSAKESQFLSLAMFLLSIIVSVFIVVAIILPMNKIIVLLNNLNNGTQNEELAEPNKKNELSSVITAANSLYRKNNETVNLLHETQTLNTQMQSINAALSLAKDQAEQANRAKSYFVANISHELRTPMNAILGMQQLLLESPLTDQQKSNVNKTLSSASKLLKILNDLLDFAKLDTNRLKLESSQFILHDIIKNIEKRFSINAKQKGLNLILTNHLKKDAMLIGDPVRLEQVLGALVDNAIKFTKQGEVIVLIEVCSQQQQLITLRFTVQDTGAGIKPDEIKQIFSSFAQGNNSASRVHGGTGLGLTISQKLVKLLGGEIQADSQLDEGTKFSFNLSFTLVDPEGATMQNLEQPQLLDLPTALENLDFNDRLLTDLYRRFKNDYNDYNIQIKELYAKQHILELRRSLHTFIGLTGTLGLEQLRATALKVKEEIKQQQLINLTVFEQQLTMACCAIDQYILTNQLKATKEITLFSDDKKLYLNEIKVLAQEARPITANLNQQLNEHLVASGNDPQLLQLKEAIDQFNYQTVIGTINNYLNPPKN</sequence>
<dbReference type="RefSeq" id="WP_054452858.1">
    <property type="nucleotide sequence ID" value="NZ_LHPH01000002.1"/>
</dbReference>
<evidence type="ECO:0000256" key="6">
    <source>
        <dbReference type="ARBA" id="ARBA00022679"/>
    </source>
</evidence>
<evidence type="ECO:0000256" key="18">
    <source>
        <dbReference type="SAM" id="Phobius"/>
    </source>
</evidence>
<dbReference type="CDD" id="cd00082">
    <property type="entry name" value="HisKA"/>
    <property type="match status" value="1"/>
</dbReference>
<dbReference type="Pfam" id="PF00512">
    <property type="entry name" value="HisKA"/>
    <property type="match status" value="1"/>
</dbReference>
<keyword evidence="9" id="KW-0418">Kinase</keyword>
<dbReference type="GO" id="GO:0000155">
    <property type="term" value="F:phosphorelay sensor kinase activity"/>
    <property type="evidence" value="ECO:0007669"/>
    <property type="project" value="InterPro"/>
</dbReference>
<comment type="caution">
    <text evidence="21">The sequence shown here is derived from an EMBL/GenBank/DDBJ whole genome shotgun (WGS) entry which is preliminary data.</text>
</comment>
<dbReference type="PROSITE" id="PS50894">
    <property type="entry name" value="HPT"/>
    <property type="match status" value="1"/>
</dbReference>
<dbReference type="FunFam" id="3.30.565.10:FF:000010">
    <property type="entry name" value="Sensor histidine kinase RcsC"/>
    <property type="match status" value="1"/>
</dbReference>
<evidence type="ECO:0000313" key="22">
    <source>
        <dbReference type="Proteomes" id="UP000037848"/>
    </source>
</evidence>
<feature type="domain" description="Histidine kinase" evidence="19">
    <location>
        <begin position="406"/>
        <end position="627"/>
    </location>
</feature>
<comment type="catalytic activity">
    <reaction evidence="1">
        <text>ATP + protein L-histidine = ADP + protein N-phospho-L-histidine.</text>
        <dbReference type="EC" id="2.7.13.3"/>
    </reaction>
</comment>
<dbReference type="GO" id="GO:0005524">
    <property type="term" value="F:ATP binding"/>
    <property type="evidence" value="ECO:0007669"/>
    <property type="project" value="UniProtKB-KW"/>
</dbReference>
<feature type="coiled-coil region" evidence="17">
    <location>
        <begin position="664"/>
        <end position="726"/>
    </location>
</feature>
<dbReference type="InterPro" id="IPR036890">
    <property type="entry name" value="HATPase_C_sf"/>
</dbReference>
<dbReference type="InterPro" id="IPR004358">
    <property type="entry name" value="Sig_transdc_His_kin-like_C"/>
</dbReference>
<dbReference type="InterPro" id="IPR003594">
    <property type="entry name" value="HATPase_dom"/>
</dbReference>
<keyword evidence="8" id="KW-0547">Nucleotide-binding</keyword>
<dbReference type="PATRIC" id="fig|187330.3.peg.600"/>
<dbReference type="PANTHER" id="PTHR45339:SF1">
    <property type="entry name" value="HYBRID SIGNAL TRANSDUCTION HISTIDINE KINASE J"/>
    <property type="match status" value="1"/>
</dbReference>
<dbReference type="Proteomes" id="UP000037848">
    <property type="component" value="Unassembled WGS sequence"/>
</dbReference>
<dbReference type="OrthoDB" id="9810730at2"/>
<protein>
    <recommendedName>
        <fullName evidence="15">Sensory/regulatory protein RpfC</fullName>
        <ecNumber evidence="3">2.7.13.3</ecNumber>
    </recommendedName>
</protein>
<evidence type="ECO:0000256" key="5">
    <source>
        <dbReference type="ARBA" id="ARBA00022553"/>
    </source>
</evidence>
<dbReference type="AlphaFoldDB" id="A0A0N1ENN7"/>
<evidence type="ECO:0000256" key="10">
    <source>
        <dbReference type="ARBA" id="ARBA00022840"/>
    </source>
</evidence>
<evidence type="ECO:0000256" key="2">
    <source>
        <dbReference type="ARBA" id="ARBA00004651"/>
    </source>
</evidence>
<keyword evidence="10" id="KW-0067">ATP-binding</keyword>
<dbReference type="InterPro" id="IPR008207">
    <property type="entry name" value="Sig_transdc_His_kin_Hpt_dom"/>
</dbReference>
<evidence type="ECO:0000256" key="7">
    <source>
        <dbReference type="ARBA" id="ARBA00022692"/>
    </source>
</evidence>
<gene>
    <name evidence="21" type="ORF">ADS77_02810</name>
</gene>
<comment type="subcellular location">
    <subcellularLocation>
        <location evidence="2">Cell membrane</location>
        <topology evidence="2">Multi-pass membrane protein</topology>
    </subcellularLocation>
</comment>
<keyword evidence="13 18" id="KW-0472">Membrane</keyword>
<dbReference type="InterPro" id="IPR005467">
    <property type="entry name" value="His_kinase_dom"/>
</dbReference>
<keyword evidence="17" id="KW-0175">Coiled coil</keyword>
<dbReference type="Gene3D" id="1.10.287.130">
    <property type="match status" value="1"/>
</dbReference>
<evidence type="ECO:0000256" key="16">
    <source>
        <dbReference type="PROSITE-ProRule" id="PRU00110"/>
    </source>
</evidence>
<keyword evidence="4" id="KW-1003">Cell membrane</keyword>
<dbReference type="InterPro" id="IPR036097">
    <property type="entry name" value="HisK_dim/P_sf"/>
</dbReference>
<dbReference type="InterPro" id="IPR003661">
    <property type="entry name" value="HisK_dim/P_dom"/>
</dbReference>
<evidence type="ECO:0000256" key="11">
    <source>
        <dbReference type="ARBA" id="ARBA00022989"/>
    </source>
</evidence>
<comment type="subunit">
    <text evidence="14">At low DSF concentrations, interacts with RpfF.</text>
</comment>
<proteinExistence type="predicted"/>
<dbReference type="CDD" id="cd16922">
    <property type="entry name" value="HATPase_EvgS-ArcB-TorS-like"/>
    <property type="match status" value="1"/>
</dbReference>
<keyword evidence="22" id="KW-1185">Reference proteome</keyword>
<reference evidence="21 22" key="1">
    <citation type="submission" date="2015-08" db="EMBL/GenBank/DDBJ databases">
        <title>Draft Genome Sequence of Pseudoalteromonas porphyrae UCD-SED14.</title>
        <authorList>
            <person name="Coil D.A."/>
            <person name="Jospin G."/>
            <person name="Lee R.D."/>
            <person name="Eisen J.A."/>
        </authorList>
    </citation>
    <scope>NUCLEOTIDE SEQUENCE [LARGE SCALE GENOMIC DNA]</scope>
    <source>
        <strain evidence="21 22">UCD-SED14</strain>
    </source>
</reference>
<organism evidence="21 22">
    <name type="scientific">Pseudoalteromonas porphyrae</name>
    <dbReference type="NCBI Taxonomy" id="187330"/>
    <lineage>
        <taxon>Bacteria</taxon>
        <taxon>Pseudomonadati</taxon>
        <taxon>Pseudomonadota</taxon>
        <taxon>Gammaproteobacteria</taxon>
        <taxon>Alteromonadales</taxon>
        <taxon>Pseudoalteromonadaceae</taxon>
        <taxon>Pseudoalteromonas</taxon>
    </lineage>
</organism>
<keyword evidence="7 18" id="KW-0812">Transmembrane</keyword>
<evidence type="ECO:0000313" key="21">
    <source>
        <dbReference type="EMBL" id="KPH65215.1"/>
    </source>
</evidence>
<evidence type="ECO:0000256" key="14">
    <source>
        <dbReference type="ARBA" id="ARBA00064003"/>
    </source>
</evidence>
<dbReference type="PRINTS" id="PR00344">
    <property type="entry name" value="BCTRLSENSOR"/>
</dbReference>
<evidence type="ECO:0000256" key="13">
    <source>
        <dbReference type="ARBA" id="ARBA00023136"/>
    </source>
</evidence>
<dbReference type="GO" id="GO:0005886">
    <property type="term" value="C:plasma membrane"/>
    <property type="evidence" value="ECO:0007669"/>
    <property type="project" value="UniProtKB-SubCell"/>
</dbReference>
<feature type="transmembrane region" description="Helical" evidence="18">
    <location>
        <begin position="296"/>
        <end position="318"/>
    </location>
</feature>
<evidence type="ECO:0000256" key="17">
    <source>
        <dbReference type="SAM" id="Coils"/>
    </source>
</evidence>
<dbReference type="STRING" id="187330.AMS58_07995"/>
<accession>A0A0N1ENN7</accession>
<evidence type="ECO:0000256" key="15">
    <source>
        <dbReference type="ARBA" id="ARBA00068150"/>
    </source>
</evidence>
<name>A0A0N1ENN7_9GAMM</name>
<evidence type="ECO:0000256" key="1">
    <source>
        <dbReference type="ARBA" id="ARBA00000085"/>
    </source>
</evidence>
<dbReference type="SMART" id="SM00387">
    <property type="entry name" value="HATPase_c"/>
    <property type="match status" value="1"/>
</dbReference>
<feature type="domain" description="HPt" evidence="20">
    <location>
        <begin position="656"/>
        <end position="754"/>
    </location>
</feature>
<evidence type="ECO:0000256" key="3">
    <source>
        <dbReference type="ARBA" id="ARBA00012438"/>
    </source>
</evidence>
<dbReference type="PANTHER" id="PTHR45339">
    <property type="entry name" value="HYBRID SIGNAL TRANSDUCTION HISTIDINE KINASE J"/>
    <property type="match status" value="1"/>
</dbReference>
<dbReference type="EMBL" id="LHPH01000002">
    <property type="protein sequence ID" value="KPH65215.1"/>
    <property type="molecule type" value="Genomic_DNA"/>
</dbReference>
<dbReference type="SUPFAM" id="SSF47384">
    <property type="entry name" value="Homodimeric domain of signal transducing histidine kinase"/>
    <property type="match status" value="1"/>
</dbReference>
<dbReference type="EC" id="2.7.13.3" evidence="3"/>
<feature type="modified residue" description="Phosphohistidine" evidence="16">
    <location>
        <position position="695"/>
    </location>
</feature>
<dbReference type="FunFam" id="1.10.287.130:FF:000002">
    <property type="entry name" value="Two-component osmosensing histidine kinase"/>
    <property type="match status" value="1"/>
</dbReference>
<evidence type="ECO:0000256" key="8">
    <source>
        <dbReference type="ARBA" id="ARBA00022741"/>
    </source>
</evidence>
<keyword evidence="11 18" id="KW-1133">Transmembrane helix</keyword>
<evidence type="ECO:0000259" key="19">
    <source>
        <dbReference type="PROSITE" id="PS50109"/>
    </source>
</evidence>
<evidence type="ECO:0000256" key="9">
    <source>
        <dbReference type="ARBA" id="ARBA00022777"/>
    </source>
</evidence>
<dbReference type="Pfam" id="PF02518">
    <property type="entry name" value="HATPase_c"/>
    <property type="match status" value="1"/>
</dbReference>
<dbReference type="Gene3D" id="3.30.565.10">
    <property type="entry name" value="Histidine kinase-like ATPase, C-terminal domain"/>
    <property type="match status" value="1"/>
</dbReference>
<dbReference type="InterPro" id="IPR036641">
    <property type="entry name" value="HPT_dom_sf"/>
</dbReference>
<keyword evidence="6" id="KW-0808">Transferase</keyword>
<dbReference type="PROSITE" id="PS50109">
    <property type="entry name" value="HIS_KIN"/>
    <property type="match status" value="1"/>
</dbReference>
<evidence type="ECO:0000256" key="12">
    <source>
        <dbReference type="ARBA" id="ARBA00023012"/>
    </source>
</evidence>